<evidence type="ECO:0000256" key="1">
    <source>
        <dbReference type="SAM" id="Coils"/>
    </source>
</evidence>
<dbReference type="Proteomes" id="UP000693738">
    <property type="component" value="Unassembled WGS sequence"/>
</dbReference>
<sequence>MSQDSPLTVVSPKKFRAEMLRVGDPDLVAQVDAYFTARKHRSTFNTSRKRTGDGSIAQQPAKRQSNVVASSNYRSPTTARSKTEPELFQPQVVQPPRVSHASNQDVEEFKRRIAEYKLRTTCDDTTNRRQDFDKKLSTVDIIIKQMTKTIQYGHDMVPAQLHDALKTSKADHQNLVDELNKTEKLKAEQTQQLEEAERMYNEATPKLEVLSKRMKECRLSLQSTEQDLNNVALQSRLSDLSRINVSALPYDQRLLLSKLVGEIQFVLDKEPGAPSA</sequence>
<evidence type="ECO:0000313" key="4">
    <source>
        <dbReference type="Proteomes" id="UP000693738"/>
    </source>
</evidence>
<feature type="compositionally biased region" description="Polar residues" evidence="2">
    <location>
        <begin position="56"/>
        <end position="80"/>
    </location>
</feature>
<proteinExistence type="predicted"/>
<accession>A0A8J2NHJ6</accession>
<comment type="caution">
    <text evidence="3">The sequence shown here is derived from an EMBL/GenBank/DDBJ whole genome shotgun (WGS) entry which is preliminary data.</text>
</comment>
<dbReference type="EMBL" id="CAJSTJ010000130">
    <property type="protein sequence ID" value="CAG7559895.1"/>
    <property type="molecule type" value="Genomic_DNA"/>
</dbReference>
<protein>
    <submittedName>
        <fullName evidence="3">Uncharacterized protein</fullName>
    </submittedName>
</protein>
<gene>
    <name evidence="3" type="ORF">FEQUK3_LOCUS5600</name>
</gene>
<name>A0A8J2NHJ6_FUSEQ</name>
<feature type="region of interest" description="Disordered" evidence="2">
    <location>
        <begin position="39"/>
        <end position="86"/>
    </location>
</feature>
<keyword evidence="1" id="KW-0175">Coiled coil</keyword>
<feature type="coiled-coil region" evidence="1">
    <location>
        <begin position="165"/>
        <end position="227"/>
    </location>
</feature>
<evidence type="ECO:0000313" key="3">
    <source>
        <dbReference type="EMBL" id="CAG7559895.1"/>
    </source>
</evidence>
<evidence type="ECO:0000256" key="2">
    <source>
        <dbReference type="SAM" id="MobiDB-lite"/>
    </source>
</evidence>
<organism evidence="3 4">
    <name type="scientific">Fusarium equiseti</name>
    <name type="common">Fusarium scirpi</name>
    <dbReference type="NCBI Taxonomy" id="61235"/>
    <lineage>
        <taxon>Eukaryota</taxon>
        <taxon>Fungi</taxon>
        <taxon>Dikarya</taxon>
        <taxon>Ascomycota</taxon>
        <taxon>Pezizomycotina</taxon>
        <taxon>Sordariomycetes</taxon>
        <taxon>Hypocreomycetidae</taxon>
        <taxon>Hypocreales</taxon>
        <taxon>Nectriaceae</taxon>
        <taxon>Fusarium</taxon>
        <taxon>Fusarium incarnatum-equiseti species complex</taxon>
    </lineage>
</organism>
<dbReference type="AlphaFoldDB" id="A0A8J2NHJ6"/>
<reference evidence="3" key="1">
    <citation type="submission" date="2021-05" db="EMBL/GenBank/DDBJ databases">
        <authorList>
            <person name="Khan N."/>
        </authorList>
    </citation>
    <scope>NUCLEOTIDE SEQUENCE</scope>
</reference>